<dbReference type="RefSeq" id="WP_185118786.1">
    <property type="nucleotide sequence ID" value="NZ_JACJVQ010000005.1"/>
</dbReference>
<gene>
    <name evidence="2" type="ORF">H7B67_05465</name>
</gene>
<accession>A0A841SVA3</accession>
<dbReference type="AlphaFoldDB" id="A0A841SVA3"/>
<keyword evidence="1" id="KW-1133">Transmembrane helix</keyword>
<keyword evidence="1" id="KW-0472">Membrane</keyword>
<dbReference type="Proteomes" id="UP000535838">
    <property type="component" value="Unassembled WGS sequence"/>
</dbReference>
<keyword evidence="3" id="KW-1185">Reference proteome</keyword>
<proteinExistence type="predicted"/>
<protein>
    <submittedName>
        <fullName evidence="2">Pilus assembly protein</fullName>
    </submittedName>
</protein>
<name>A0A841SVA3_9BACL</name>
<comment type="caution">
    <text evidence="2">The sequence shown here is derived from an EMBL/GenBank/DDBJ whole genome shotgun (WGS) entry which is preliminary data.</text>
</comment>
<organism evidence="2 3">
    <name type="scientific">Cohnella thailandensis</name>
    <dbReference type="NCBI Taxonomy" id="557557"/>
    <lineage>
        <taxon>Bacteria</taxon>
        <taxon>Bacillati</taxon>
        <taxon>Bacillota</taxon>
        <taxon>Bacilli</taxon>
        <taxon>Bacillales</taxon>
        <taxon>Paenibacillaceae</taxon>
        <taxon>Cohnella</taxon>
    </lineage>
</organism>
<keyword evidence="1" id="KW-0812">Transmembrane</keyword>
<feature type="transmembrane region" description="Helical" evidence="1">
    <location>
        <begin position="7"/>
        <end position="29"/>
    </location>
</feature>
<reference evidence="2 3" key="1">
    <citation type="submission" date="2020-08" db="EMBL/GenBank/DDBJ databases">
        <title>Cohnella phylogeny.</title>
        <authorList>
            <person name="Dunlap C."/>
        </authorList>
    </citation>
    <scope>NUCLEOTIDE SEQUENCE [LARGE SCALE GENOMIC DNA]</scope>
    <source>
        <strain evidence="2 3">DSM 25241</strain>
    </source>
</reference>
<dbReference type="EMBL" id="JACJVQ010000005">
    <property type="protein sequence ID" value="MBB6633547.1"/>
    <property type="molecule type" value="Genomic_DNA"/>
</dbReference>
<evidence type="ECO:0000256" key="1">
    <source>
        <dbReference type="SAM" id="Phobius"/>
    </source>
</evidence>
<sequence length="297" mass="32280">MRDEGSVTLEAALIMPVFLLFAIFLTFLIQTCVTTMALHGALSQTARQAASMWYPLSMAQESFSNTEAGEGLESVNRKLGGMQEMLEQYGSLLPSPLSEWAEEAASRSWTIEENAAIPLFEALMEKIADPRVLDKDRLSIVKVALPDSEGNDGNLTLESKYRLPMKVPFLGRDLTLRASATERAWIGGSPSTALLDSGDEGEGSGLSFLSMEPSPARPGRKVTLTLKAAPGQTVDLSVYYKSGQSAAKHLGQATADSEGRVSWTWLVSGNTTSGTWNWEAKTESGFTWNQTFLVSRN</sequence>
<evidence type="ECO:0000313" key="2">
    <source>
        <dbReference type="EMBL" id="MBB6633547.1"/>
    </source>
</evidence>
<evidence type="ECO:0000313" key="3">
    <source>
        <dbReference type="Proteomes" id="UP000535838"/>
    </source>
</evidence>